<organism evidence="6 7">
    <name type="scientific">Lolium multiflorum</name>
    <name type="common">Italian ryegrass</name>
    <name type="synonym">Lolium perenne subsp. multiflorum</name>
    <dbReference type="NCBI Taxonomy" id="4521"/>
    <lineage>
        <taxon>Eukaryota</taxon>
        <taxon>Viridiplantae</taxon>
        <taxon>Streptophyta</taxon>
        <taxon>Embryophyta</taxon>
        <taxon>Tracheophyta</taxon>
        <taxon>Spermatophyta</taxon>
        <taxon>Magnoliopsida</taxon>
        <taxon>Liliopsida</taxon>
        <taxon>Poales</taxon>
        <taxon>Poaceae</taxon>
        <taxon>BOP clade</taxon>
        <taxon>Pooideae</taxon>
        <taxon>Poodae</taxon>
        <taxon>Poeae</taxon>
        <taxon>Poeae Chloroplast Group 2 (Poeae type)</taxon>
        <taxon>Loliodinae</taxon>
        <taxon>Loliinae</taxon>
        <taxon>Lolium</taxon>
    </lineage>
</organism>
<sequence length="464" mass="50568">MQARHETTVVHFDADGCHGSSSSSGGSSPYSLDSDDGSTSTDEYCPDDPLEFRRHVSIFSPSVLAEVDPSSFRPISRSLSCVLADVDKHMQRMVLLLPAFSASGASAARRDALQKWLAGFNVGWVLDKDDNGSLPRREVRSPVNEAAVAELAALGWLAGESAGAMLRLAGSVVALGSSPSKLLAALDVHAHVSETYPGLARMFSWPPSHPVSVASDAVLAGLLDASRRCMRDLGTFIHAPQYPWRMPQGGEVHPCVGFWMGYFRGMLRNRVSLYFVLAGAHLDEERTTPLPPDEGSLVMELISCLEAVLEDKSGALAFPGLSQIFMLNNTSALVRRAVRSDLSMFLPSGWVLAREERMDGYLKGYLEASWAPVVARLAGKPGALTVLRRRNPLSPFYSAFENVCSMQRGWKVPSPALRSVLRSTVSESVVPAYRRYLDDHPEVEIPAGRSAEELEHQLLELFEG</sequence>
<comment type="caution">
    <text evidence="6">The sequence shown here is derived from an EMBL/GenBank/DDBJ whole genome shotgun (WGS) entry which is preliminary data.</text>
</comment>
<dbReference type="Proteomes" id="UP001231189">
    <property type="component" value="Unassembled WGS sequence"/>
</dbReference>
<evidence type="ECO:0000256" key="1">
    <source>
        <dbReference type="ARBA" id="ARBA00006756"/>
    </source>
</evidence>
<dbReference type="InterPro" id="IPR016159">
    <property type="entry name" value="Cullin_repeat-like_dom_sf"/>
</dbReference>
<accession>A0AAD8VH39</accession>
<protein>
    <recommendedName>
        <fullName evidence="3">Exocyst subunit Exo70 family protein</fullName>
    </recommendedName>
</protein>
<dbReference type="GO" id="GO:0000145">
    <property type="term" value="C:exocyst"/>
    <property type="evidence" value="ECO:0007669"/>
    <property type="project" value="InterPro"/>
</dbReference>
<keyword evidence="2 3" id="KW-0813">Transport</keyword>
<comment type="function">
    <text evidence="3">Component of the exocyst complex.</text>
</comment>
<gene>
    <name evidence="6" type="ORF">QYE76_028238</name>
</gene>
<dbReference type="EMBL" id="JAUUTY010000007">
    <property type="protein sequence ID" value="KAK1604565.1"/>
    <property type="molecule type" value="Genomic_DNA"/>
</dbReference>
<evidence type="ECO:0000256" key="2">
    <source>
        <dbReference type="ARBA" id="ARBA00022448"/>
    </source>
</evidence>
<dbReference type="GO" id="GO:0006887">
    <property type="term" value="P:exocytosis"/>
    <property type="evidence" value="ECO:0007669"/>
    <property type="project" value="UniProtKB-KW"/>
</dbReference>
<dbReference type="InterPro" id="IPR004140">
    <property type="entry name" value="Exo70"/>
</dbReference>
<reference evidence="6" key="1">
    <citation type="submission" date="2023-07" db="EMBL/GenBank/DDBJ databases">
        <title>A chromosome-level genome assembly of Lolium multiflorum.</title>
        <authorList>
            <person name="Chen Y."/>
            <person name="Copetti D."/>
            <person name="Kolliker R."/>
            <person name="Studer B."/>
        </authorList>
    </citation>
    <scope>NUCLEOTIDE SEQUENCE</scope>
    <source>
        <strain evidence="6">02402/16</strain>
        <tissue evidence="6">Leaf</tissue>
    </source>
</reference>
<dbReference type="GO" id="GO:0005546">
    <property type="term" value="F:phosphatidylinositol-4,5-bisphosphate binding"/>
    <property type="evidence" value="ECO:0007669"/>
    <property type="project" value="InterPro"/>
</dbReference>
<dbReference type="PANTHER" id="PTHR12542">
    <property type="entry name" value="EXOCYST COMPLEX PROTEIN EXO70"/>
    <property type="match status" value="1"/>
</dbReference>
<dbReference type="Pfam" id="PF03081">
    <property type="entry name" value="Exo70_C"/>
    <property type="match status" value="1"/>
</dbReference>
<dbReference type="PANTHER" id="PTHR12542:SF24">
    <property type="entry name" value="EXOCYST SUBUNIT EXO70 FAMILY PROTEIN"/>
    <property type="match status" value="1"/>
</dbReference>
<keyword evidence="7" id="KW-1185">Reference proteome</keyword>
<proteinExistence type="inferred from homology"/>
<dbReference type="GO" id="GO:0015031">
    <property type="term" value="P:protein transport"/>
    <property type="evidence" value="ECO:0007669"/>
    <property type="project" value="UniProtKB-KW"/>
</dbReference>
<feature type="region of interest" description="Disordered" evidence="4">
    <location>
        <begin position="12"/>
        <end position="43"/>
    </location>
</feature>
<comment type="similarity">
    <text evidence="1 3">Belongs to the EXO70 family.</text>
</comment>
<feature type="compositionally biased region" description="Low complexity" evidence="4">
    <location>
        <begin position="17"/>
        <end position="42"/>
    </location>
</feature>
<dbReference type="SUPFAM" id="SSF74788">
    <property type="entry name" value="Cullin repeat-like"/>
    <property type="match status" value="1"/>
</dbReference>
<dbReference type="InterPro" id="IPR046364">
    <property type="entry name" value="Exo70_C"/>
</dbReference>
<dbReference type="Gene3D" id="1.20.1280.170">
    <property type="entry name" value="Exocyst complex component Exo70"/>
    <property type="match status" value="1"/>
</dbReference>
<name>A0AAD8VH39_LOLMU</name>
<evidence type="ECO:0000313" key="7">
    <source>
        <dbReference type="Proteomes" id="UP001231189"/>
    </source>
</evidence>
<evidence type="ECO:0000256" key="4">
    <source>
        <dbReference type="SAM" id="MobiDB-lite"/>
    </source>
</evidence>
<keyword evidence="3" id="KW-0653">Protein transport</keyword>
<evidence type="ECO:0000259" key="5">
    <source>
        <dbReference type="Pfam" id="PF03081"/>
    </source>
</evidence>
<dbReference type="AlphaFoldDB" id="A0AAD8VH39"/>
<evidence type="ECO:0000256" key="3">
    <source>
        <dbReference type="RuleBase" id="RU365026"/>
    </source>
</evidence>
<keyword evidence="3" id="KW-0268">Exocytosis</keyword>
<feature type="domain" description="Exocyst complex subunit Exo70 C-terminal" evidence="5">
    <location>
        <begin position="164"/>
        <end position="441"/>
    </location>
</feature>
<evidence type="ECO:0000313" key="6">
    <source>
        <dbReference type="EMBL" id="KAK1604565.1"/>
    </source>
</evidence>